<feature type="domain" description="Transcription factor TFIIIC triple barrel" evidence="2">
    <location>
        <begin position="24"/>
        <end position="114"/>
    </location>
</feature>
<reference evidence="3" key="1">
    <citation type="submission" date="2023-03" db="EMBL/GenBank/DDBJ databases">
        <title>Massive genome expansion in bonnet fungi (Mycena s.s.) driven by repeated elements and novel gene families across ecological guilds.</title>
        <authorList>
            <consortium name="Lawrence Berkeley National Laboratory"/>
            <person name="Harder C.B."/>
            <person name="Miyauchi S."/>
            <person name="Viragh M."/>
            <person name="Kuo A."/>
            <person name="Thoen E."/>
            <person name="Andreopoulos B."/>
            <person name="Lu D."/>
            <person name="Skrede I."/>
            <person name="Drula E."/>
            <person name="Henrissat B."/>
            <person name="Morin E."/>
            <person name="Kohler A."/>
            <person name="Barry K."/>
            <person name="LaButti K."/>
            <person name="Morin E."/>
            <person name="Salamov A."/>
            <person name="Lipzen A."/>
            <person name="Mereny Z."/>
            <person name="Hegedus B."/>
            <person name="Baldrian P."/>
            <person name="Stursova M."/>
            <person name="Weitz H."/>
            <person name="Taylor A."/>
            <person name="Grigoriev I.V."/>
            <person name="Nagy L.G."/>
            <person name="Martin F."/>
            <person name="Kauserud H."/>
        </authorList>
    </citation>
    <scope>NUCLEOTIDE SEQUENCE</scope>
    <source>
        <strain evidence="3">CBHHK182m</strain>
    </source>
</reference>
<gene>
    <name evidence="3" type="ORF">B0H16DRAFT_1619559</name>
</gene>
<dbReference type="Gene3D" id="2.60.40.4370">
    <property type="match status" value="1"/>
</dbReference>
<dbReference type="GO" id="GO:0000127">
    <property type="term" value="C:transcription factor TFIIIC complex"/>
    <property type="evidence" value="ECO:0007669"/>
    <property type="project" value="TreeGrafter"/>
</dbReference>
<dbReference type="InterPro" id="IPR042771">
    <property type="entry name" value="GTF3C6-like"/>
</dbReference>
<dbReference type="GO" id="GO:0006383">
    <property type="term" value="P:transcription by RNA polymerase III"/>
    <property type="evidence" value="ECO:0007669"/>
    <property type="project" value="InterPro"/>
</dbReference>
<evidence type="ECO:0000313" key="3">
    <source>
        <dbReference type="EMBL" id="KAJ7714089.1"/>
    </source>
</evidence>
<feature type="region of interest" description="Disordered" evidence="1">
    <location>
        <begin position="116"/>
        <end position="173"/>
    </location>
</feature>
<feature type="compositionally biased region" description="Basic and acidic residues" evidence="1">
    <location>
        <begin position="156"/>
        <end position="173"/>
    </location>
</feature>
<dbReference type="Proteomes" id="UP001215598">
    <property type="component" value="Unassembled WGS sequence"/>
</dbReference>
<comment type="caution">
    <text evidence="3">The sequence shown here is derived from an EMBL/GenBank/DDBJ whole genome shotgun (WGS) entry which is preliminary data.</text>
</comment>
<dbReference type="PANTHER" id="PTHR21860">
    <property type="entry name" value="TRANSCRIPTION INITIATION FACTOR IIIC TFIIIC , POLYPEPTIDE 6-RELATED"/>
    <property type="match status" value="1"/>
</dbReference>
<keyword evidence="4" id="KW-1185">Reference proteome</keyword>
<name>A0AAD7H762_9AGAR</name>
<sequence length="173" mass="19288">MSEFSSLCPGYKQVRQFASDDEYEEEEVTYVTLDLGNVEPTLIPNSSHYRLIGLDTPTPFLQLSGTIFKGRHDTLLGTELLFTDGKDPSDWSKRVITHVANTEQRINFKEVQLKPKNAHGPAAAEMEVDEESIVDQLTGKNAPLAPRPRGKRKGRVIAEKDAKDAPVEAVDKH</sequence>
<proteinExistence type="predicted"/>
<dbReference type="AlphaFoldDB" id="A0AAD7H762"/>
<dbReference type="Pfam" id="PF10419">
    <property type="entry name" value="TFIIIC_sub6"/>
    <property type="match status" value="1"/>
</dbReference>
<evidence type="ECO:0000259" key="2">
    <source>
        <dbReference type="Pfam" id="PF10419"/>
    </source>
</evidence>
<protein>
    <recommendedName>
        <fullName evidence="2">Transcription factor TFIIIC triple barrel domain-containing protein</fullName>
    </recommendedName>
</protein>
<organism evidence="3 4">
    <name type="scientific">Mycena metata</name>
    <dbReference type="NCBI Taxonomy" id="1033252"/>
    <lineage>
        <taxon>Eukaryota</taxon>
        <taxon>Fungi</taxon>
        <taxon>Dikarya</taxon>
        <taxon>Basidiomycota</taxon>
        <taxon>Agaricomycotina</taxon>
        <taxon>Agaricomycetes</taxon>
        <taxon>Agaricomycetidae</taxon>
        <taxon>Agaricales</taxon>
        <taxon>Marasmiineae</taxon>
        <taxon>Mycenaceae</taxon>
        <taxon>Mycena</taxon>
    </lineage>
</organism>
<dbReference type="EMBL" id="JARKIB010000331">
    <property type="protein sequence ID" value="KAJ7714089.1"/>
    <property type="molecule type" value="Genomic_DNA"/>
</dbReference>
<dbReference type="PANTHER" id="PTHR21860:SF2">
    <property type="entry name" value="GENERAL TRANSCRIPTION FACTOR 3C POLYPEPTIDE 6"/>
    <property type="match status" value="1"/>
</dbReference>
<evidence type="ECO:0000313" key="4">
    <source>
        <dbReference type="Proteomes" id="UP001215598"/>
    </source>
</evidence>
<accession>A0AAD7H762</accession>
<dbReference type="InterPro" id="IPR019481">
    <property type="entry name" value="TFIIIC_triple_barrel"/>
</dbReference>
<evidence type="ECO:0000256" key="1">
    <source>
        <dbReference type="SAM" id="MobiDB-lite"/>
    </source>
</evidence>